<accession>A0ABM6XYA2</accession>
<organism evidence="2 3">
    <name type="scientific">Thalassospira indica</name>
    <dbReference type="NCBI Taxonomy" id="1891279"/>
    <lineage>
        <taxon>Bacteria</taxon>
        <taxon>Pseudomonadati</taxon>
        <taxon>Pseudomonadota</taxon>
        <taxon>Alphaproteobacteria</taxon>
        <taxon>Rhodospirillales</taxon>
        <taxon>Thalassospiraceae</taxon>
        <taxon>Thalassospira</taxon>
    </lineage>
</organism>
<keyword evidence="3" id="KW-1185">Reference proteome</keyword>
<proteinExistence type="predicted"/>
<gene>
    <name evidence="2" type="ORF">DY252_10815</name>
</gene>
<sequence length="312" mass="33845">MQYRKLHDADFDAANAFLANHAATCMVLRGNLRTAGIERRRHPLSGNWFGEVAPDGGISAIVAQFGNGNVFVEAGDQKAIPKGLTAAFVADPLKPVAGVFGDSDTAQDMLCQLGLEDAAYAINASDVLYELDLSNLIVPQNARADDFQMVDAEKIDRNTLLRWLRAYEIEALGAEDTPSLDSKIASRLVHALDARTMWGLIVDGKAVSLSGFNATLPDMVQVGPVWTPPEERSNGYARILVAKTLLAVRARGVRRAILSTDSEAAAKAYEALGFKKIGRYRLALLAVHQDWATIRTAEIPGYAEMQSESMVD</sequence>
<dbReference type="InterPro" id="IPR000182">
    <property type="entry name" value="GNAT_dom"/>
</dbReference>
<dbReference type="Proteomes" id="UP000256971">
    <property type="component" value="Chromosome"/>
</dbReference>
<evidence type="ECO:0000259" key="1">
    <source>
        <dbReference type="PROSITE" id="PS51186"/>
    </source>
</evidence>
<reference evidence="2 3" key="1">
    <citation type="submission" date="2018-08" db="EMBL/GenBank/DDBJ databases">
        <title>Complete genome sequence of type strain Thalassospira indica MCCC 1A01103T, isolated from isolated from deep seawater of the Indian Ocean.</title>
        <authorList>
            <person name="Liu Y."/>
        </authorList>
    </citation>
    <scope>NUCLEOTIDE SEQUENCE [LARGE SCALE GENOMIC DNA]</scope>
    <source>
        <strain evidence="2 3">PB8BT</strain>
    </source>
</reference>
<dbReference type="Gene3D" id="3.40.630.30">
    <property type="match status" value="1"/>
</dbReference>
<dbReference type="RefSeq" id="WP_064789493.1">
    <property type="nucleotide sequence ID" value="NZ_CP031555.1"/>
</dbReference>
<dbReference type="PROSITE" id="PS51186">
    <property type="entry name" value="GNAT"/>
    <property type="match status" value="1"/>
</dbReference>
<evidence type="ECO:0000313" key="2">
    <source>
        <dbReference type="EMBL" id="AXO14654.1"/>
    </source>
</evidence>
<dbReference type="InterPro" id="IPR016181">
    <property type="entry name" value="Acyl_CoA_acyltransferase"/>
</dbReference>
<dbReference type="SUPFAM" id="SSF55729">
    <property type="entry name" value="Acyl-CoA N-acyltransferases (Nat)"/>
    <property type="match status" value="1"/>
</dbReference>
<name>A0ABM6XYA2_9PROT</name>
<evidence type="ECO:0000313" key="3">
    <source>
        <dbReference type="Proteomes" id="UP000256971"/>
    </source>
</evidence>
<protein>
    <submittedName>
        <fullName evidence="2">N-acetyltransferase</fullName>
    </submittedName>
</protein>
<dbReference type="EMBL" id="CP031555">
    <property type="protein sequence ID" value="AXO14654.1"/>
    <property type="molecule type" value="Genomic_DNA"/>
</dbReference>
<feature type="domain" description="N-acetyltransferase" evidence="1">
    <location>
        <begin position="147"/>
        <end position="298"/>
    </location>
</feature>
<dbReference type="Pfam" id="PF00583">
    <property type="entry name" value="Acetyltransf_1"/>
    <property type="match status" value="1"/>
</dbReference>